<dbReference type="InterPro" id="IPR001841">
    <property type="entry name" value="Znf_RING"/>
</dbReference>
<keyword evidence="12" id="KW-1185">Reference proteome</keyword>
<dbReference type="SUPFAM" id="SSF57850">
    <property type="entry name" value="RING/U-box"/>
    <property type="match status" value="1"/>
</dbReference>
<feature type="region of interest" description="Disordered" evidence="9">
    <location>
        <begin position="807"/>
        <end position="843"/>
    </location>
</feature>
<evidence type="ECO:0000259" key="10">
    <source>
        <dbReference type="PROSITE" id="PS50089"/>
    </source>
</evidence>
<dbReference type="AlphaFoldDB" id="A0A553P9W7"/>
<dbReference type="Gene3D" id="3.30.40.10">
    <property type="entry name" value="Zinc/RING finger domain, C3HC4 (zinc finger)"/>
    <property type="match status" value="1"/>
</dbReference>
<dbReference type="CDD" id="cd16474">
    <property type="entry name" value="RING-H2_RNF111-like"/>
    <property type="match status" value="1"/>
</dbReference>
<dbReference type="GO" id="GO:0005634">
    <property type="term" value="C:nucleus"/>
    <property type="evidence" value="ECO:0007669"/>
    <property type="project" value="TreeGrafter"/>
</dbReference>
<evidence type="ECO:0000256" key="2">
    <source>
        <dbReference type="ARBA" id="ARBA00012483"/>
    </source>
</evidence>
<dbReference type="Proteomes" id="UP000318571">
    <property type="component" value="Chromosome 2"/>
</dbReference>
<evidence type="ECO:0000313" key="11">
    <source>
        <dbReference type="EMBL" id="TRY74481.1"/>
    </source>
</evidence>
<evidence type="ECO:0000313" key="12">
    <source>
        <dbReference type="Proteomes" id="UP000318571"/>
    </source>
</evidence>
<dbReference type="GO" id="GO:0008270">
    <property type="term" value="F:zinc ion binding"/>
    <property type="evidence" value="ECO:0007669"/>
    <property type="project" value="UniProtKB-KW"/>
</dbReference>
<feature type="region of interest" description="Disordered" evidence="9">
    <location>
        <begin position="187"/>
        <end position="211"/>
    </location>
</feature>
<dbReference type="PANTHER" id="PTHR22937:SF65">
    <property type="entry name" value="E3 UBIQUITIN-PROTEIN LIGASE ARK2C"/>
    <property type="match status" value="1"/>
</dbReference>
<feature type="region of interest" description="Disordered" evidence="9">
    <location>
        <begin position="890"/>
        <end position="965"/>
    </location>
</feature>
<feature type="region of interest" description="Disordered" evidence="9">
    <location>
        <begin position="131"/>
        <end position="151"/>
    </location>
</feature>
<feature type="compositionally biased region" description="Gly residues" evidence="9">
    <location>
        <begin position="892"/>
        <end position="919"/>
    </location>
</feature>
<feature type="compositionally biased region" description="Polar residues" evidence="9">
    <location>
        <begin position="825"/>
        <end position="834"/>
    </location>
</feature>
<dbReference type="EMBL" id="VCGU01000005">
    <property type="protein sequence ID" value="TRY74481.1"/>
    <property type="molecule type" value="Genomic_DNA"/>
</dbReference>
<comment type="caution">
    <text evidence="11">The sequence shown here is derived from an EMBL/GenBank/DDBJ whole genome shotgun (WGS) entry which is preliminary data.</text>
</comment>
<feature type="region of interest" description="Disordered" evidence="9">
    <location>
        <begin position="606"/>
        <end position="632"/>
    </location>
</feature>
<keyword evidence="4" id="KW-0479">Metal-binding</keyword>
<protein>
    <recommendedName>
        <fullName evidence="2">RING-type E3 ubiquitin transferase</fullName>
        <ecNumber evidence="2">2.3.2.27</ecNumber>
    </recommendedName>
</protein>
<evidence type="ECO:0000256" key="9">
    <source>
        <dbReference type="SAM" id="MobiDB-lite"/>
    </source>
</evidence>
<feature type="domain" description="RING-type" evidence="10">
    <location>
        <begin position="1055"/>
        <end position="1096"/>
    </location>
</feature>
<evidence type="ECO:0000256" key="1">
    <source>
        <dbReference type="ARBA" id="ARBA00000900"/>
    </source>
</evidence>
<organism evidence="11 12">
    <name type="scientific">Tigriopus californicus</name>
    <name type="common">Marine copepod</name>
    <dbReference type="NCBI Taxonomy" id="6832"/>
    <lineage>
        <taxon>Eukaryota</taxon>
        <taxon>Metazoa</taxon>
        <taxon>Ecdysozoa</taxon>
        <taxon>Arthropoda</taxon>
        <taxon>Crustacea</taxon>
        <taxon>Multicrustacea</taxon>
        <taxon>Hexanauplia</taxon>
        <taxon>Copepoda</taxon>
        <taxon>Harpacticoida</taxon>
        <taxon>Harpacticidae</taxon>
        <taxon>Tigriopus</taxon>
    </lineage>
</organism>
<feature type="compositionally biased region" description="Low complexity" evidence="9">
    <location>
        <begin position="1142"/>
        <end position="1155"/>
    </location>
</feature>
<feature type="compositionally biased region" description="Low complexity" evidence="9">
    <location>
        <begin position="1124"/>
        <end position="1134"/>
    </location>
</feature>
<feature type="compositionally biased region" description="Polar residues" evidence="9">
    <location>
        <begin position="14"/>
        <end position="34"/>
    </location>
</feature>
<keyword evidence="3" id="KW-0808">Transferase</keyword>
<feature type="region of interest" description="Disordered" evidence="9">
    <location>
        <begin position="1114"/>
        <end position="1155"/>
    </location>
</feature>
<evidence type="ECO:0000256" key="3">
    <source>
        <dbReference type="ARBA" id="ARBA00022679"/>
    </source>
</evidence>
<reference evidence="11 12" key="1">
    <citation type="journal article" date="2018" name="Nat. Ecol. Evol.">
        <title>Genomic signatures of mitonuclear coevolution across populations of Tigriopus californicus.</title>
        <authorList>
            <person name="Barreto F.S."/>
            <person name="Watson E.T."/>
            <person name="Lima T.G."/>
            <person name="Willett C.S."/>
            <person name="Edmands S."/>
            <person name="Li W."/>
            <person name="Burton R.S."/>
        </authorList>
    </citation>
    <scope>NUCLEOTIDE SEQUENCE [LARGE SCALE GENOMIC DNA]</scope>
    <source>
        <strain evidence="11 12">San Diego</strain>
    </source>
</reference>
<dbReference type="InterPro" id="IPR045191">
    <property type="entry name" value="MBR1/2-like"/>
</dbReference>
<dbReference type="SMART" id="SM00184">
    <property type="entry name" value="RING"/>
    <property type="match status" value="1"/>
</dbReference>
<evidence type="ECO:0000256" key="4">
    <source>
        <dbReference type="ARBA" id="ARBA00022723"/>
    </source>
</evidence>
<feature type="compositionally biased region" description="Polar residues" evidence="9">
    <location>
        <begin position="417"/>
        <end position="448"/>
    </location>
</feature>
<dbReference type="InterPro" id="IPR013083">
    <property type="entry name" value="Znf_RING/FYVE/PHD"/>
</dbReference>
<keyword evidence="7" id="KW-0862">Zinc</keyword>
<keyword evidence="5 8" id="KW-0863">Zinc-finger</keyword>
<evidence type="ECO:0000256" key="6">
    <source>
        <dbReference type="ARBA" id="ARBA00022786"/>
    </source>
</evidence>
<evidence type="ECO:0000256" key="7">
    <source>
        <dbReference type="ARBA" id="ARBA00022833"/>
    </source>
</evidence>
<feature type="compositionally biased region" description="Polar residues" evidence="9">
    <location>
        <begin position="348"/>
        <end position="368"/>
    </location>
</feature>
<feature type="compositionally biased region" description="Low complexity" evidence="9">
    <location>
        <begin position="325"/>
        <end position="334"/>
    </location>
</feature>
<proteinExistence type="predicted"/>
<accession>A0A553P9W7</accession>
<comment type="catalytic activity">
    <reaction evidence="1">
        <text>S-ubiquitinyl-[E2 ubiquitin-conjugating enzyme]-L-cysteine + [acceptor protein]-L-lysine = [E2 ubiquitin-conjugating enzyme]-L-cysteine + N(6)-ubiquitinyl-[acceptor protein]-L-lysine.</text>
        <dbReference type="EC" id="2.3.2.27"/>
    </reaction>
</comment>
<feature type="region of interest" description="Disordered" evidence="9">
    <location>
        <begin position="1"/>
        <end position="110"/>
    </location>
</feature>
<evidence type="ECO:0000256" key="5">
    <source>
        <dbReference type="ARBA" id="ARBA00022771"/>
    </source>
</evidence>
<gene>
    <name evidence="11" type="ORF">TCAL_01329</name>
</gene>
<dbReference type="EC" id="2.3.2.27" evidence="2"/>
<name>A0A553P9W7_TIGCA</name>
<dbReference type="STRING" id="6832.A0A553P9W7"/>
<dbReference type="Pfam" id="PF13639">
    <property type="entry name" value="zf-RING_2"/>
    <property type="match status" value="1"/>
</dbReference>
<sequence length="1155" mass="123899">MASSGSAYGGPVATLTSPRGENLQAPSQASTSRTPETDKSENIVPSSSPTRDETLGAIFETAYNAAGPQGQSHGTHFGEHLFAGDTDEEDEDEEDGLMTGNGAGPVSNGLNPFPSLSLNGLSLANGALPYYSSSRSNSMRRPLPEEEDRDLGPHLLLTPTEISARESLRSRGPLSLQLPMDVSASSVMSGSTATTMSSSRQRPSTSVSCSSAANSVHHSVGMPAFLRSRPTPSSSATIHYGAYQPDLGASGAYLGPLMRDPMMSSGLPPTYPLEVELDTPDLPPYPYHPLVPPTYHHHHYHHYAHSEPPPSYQVAVRSSRMAPTSSLTSNRSSSGARPKHRSQRPDGNPSTVCVSITPTVPSSHSFNLPPTRRLKRSASEGSEIGSSAKKRDSGVEGFGSSSSSSRRTDTVSEEVDSTISSSIKTDQQTARATVKTENCQVSSTSGEDQTGEAMPHDSAIGQRQPTLKVEVDDSSRSENVGSPQPGPSGLQTNQVGDDLLSAPDLQLDCLSSDTEESAPEEDVTVVKISRRFKKSTKGGKHSKSKKVLEVDLTQESDGNYEDDDDIQVEVINRPAGASGSSSTSARVTTRSSGGIKLCPFATTPSGLLPANVQSRGSSRGSTPSTTPAPQQLSQAMEEAIIHQQNQGHQEQCPRRMTCFASTSVAPHHHHPNGVPPPYPGTTVGTPSYHSHHCIDGMCPGDCIPGYYGYRPRRMRHPEFIAPPIGTNPSVLAPTSSATTHSATGCPDAHCRVHQNGVPTTNTLLDHPYGIPEMTTPGTVASDTIPAPPQAHQHDFSCRDGLVRMNSAPAAHRSSTETRATEQPAAGSTSSNSNPHGLGNDLRSRNDHRLINAVYNMQYHPSMRQRQVRMHPRHQHLLQHQQYQREVMRRHMGGGAGGGGSGGGNNGPGGVTGIGNGGVVGSQSHAQAHAPPNRVAPPQPPHPLPAHLSHPFPTGPPVGEHNHHVHPHYFPPSRYYHHHPHGNQMPRLLLQAAFPPYYQNPVMHVFEEQRRTMDNYRGASQDCIDRNTLAHKFSRIPRVKNADEPEEEEEEEVDKCTICLCEFEHDEDVRRLPCLHLLHVLCVDKWLSQNKRCPICRVDIEAKLPCVAEANASDATNLGAGEGPSGLDPSSRDGPGSSGGSSGFKSESFLGDQRQR</sequence>
<feature type="compositionally biased region" description="Low complexity" evidence="9">
    <location>
        <begin position="131"/>
        <end position="141"/>
    </location>
</feature>
<dbReference type="OMA" id="NNEATQH"/>
<dbReference type="GO" id="GO:0061630">
    <property type="term" value="F:ubiquitin protein ligase activity"/>
    <property type="evidence" value="ECO:0007669"/>
    <property type="project" value="UniProtKB-EC"/>
</dbReference>
<feature type="compositionally biased region" description="Acidic residues" evidence="9">
    <location>
        <begin position="85"/>
        <end position="96"/>
    </location>
</feature>
<dbReference type="PROSITE" id="PS50089">
    <property type="entry name" value="ZF_RING_2"/>
    <property type="match status" value="1"/>
</dbReference>
<evidence type="ECO:0000256" key="8">
    <source>
        <dbReference type="PROSITE-ProRule" id="PRU00175"/>
    </source>
</evidence>
<dbReference type="OrthoDB" id="9984778at2759"/>
<keyword evidence="6" id="KW-0833">Ubl conjugation pathway</keyword>
<feature type="compositionally biased region" description="Pro residues" evidence="9">
    <location>
        <begin position="933"/>
        <end position="943"/>
    </location>
</feature>
<feature type="compositionally biased region" description="Low complexity" evidence="9">
    <location>
        <begin position="614"/>
        <end position="627"/>
    </location>
</feature>
<dbReference type="PANTHER" id="PTHR22937">
    <property type="entry name" value="E3 UBIQUITIN-PROTEIN LIGASE RNF165"/>
    <property type="match status" value="1"/>
</dbReference>
<feature type="region of interest" description="Disordered" evidence="9">
    <location>
        <begin position="301"/>
        <end position="496"/>
    </location>
</feature>